<sequence>MAINKDDGGFSQGCDWDAIYRGIEKKGTFSGLAAAEQGTPAMAVDVASGQVVDTDTNAVINVSSDAVTITAADTDGTRYDLGYIDNANTIQIVDGSVNSQTPNVADLPATALTPIFVVKVESNTTVINDSNIRDLRTTVGQPAIQYIEDNYSQAWKLEFLGTATGTFTAAAGATNVCSVDIAESKLNDNDQIVCRATVDKLGTGIIGVNMALQNSNSIDDKIIRASEAYTNDGYITADLWSNGTDSERYSALSINDNQTAAQNSPNLGSRSGIWGVNWMTNAQVVYVKADNNETASTQSQVRLSVWRKIGA</sequence>
<dbReference type="AlphaFoldDB" id="A0A0F9NBN4"/>
<protein>
    <submittedName>
        <fullName evidence="1">Uncharacterized protein</fullName>
    </submittedName>
</protein>
<reference evidence="1" key="1">
    <citation type="journal article" date="2015" name="Nature">
        <title>Complex archaea that bridge the gap between prokaryotes and eukaryotes.</title>
        <authorList>
            <person name="Spang A."/>
            <person name="Saw J.H."/>
            <person name="Jorgensen S.L."/>
            <person name="Zaremba-Niedzwiedzka K."/>
            <person name="Martijn J."/>
            <person name="Lind A.E."/>
            <person name="van Eijk R."/>
            <person name="Schleper C."/>
            <person name="Guy L."/>
            <person name="Ettema T.J."/>
        </authorList>
    </citation>
    <scope>NUCLEOTIDE SEQUENCE</scope>
</reference>
<organism evidence="1">
    <name type="scientific">marine sediment metagenome</name>
    <dbReference type="NCBI Taxonomy" id="412755"/>
    <lineage>
        <taxon>unclassified sequences</taxon>
        <taxon>metagenomes</taxon>
        <taxon>ecological metagenomes</taxon>
    </lineage>
</organism>
<dbReference type="EMBL" id="LAZR01004357">
    <property type="protein sequence ID" value="KKN09352.1"/>
    <property type="molecule type" value="Genomic_DNA"/>
</dbReference>
<gene>
    <name evidence="1" type="ORF">LCGC14_1047420</name>
</gene>
<comment type="caution">
    <text evidence="1">The sequence shown here is derived from an EMBL/GenBank/DDBJ whole genome shotgun (WGS) entry which is preliminary data.</text>
</comment>
<name>A0A0F9NBN4_9ZZZZ</name>
<accession>A0A0F9NBN4</accession>
<proteinExistence type="predicted"/>
<evidence type="ECO:0000313" key="1">
    <source>
        <dbReference type="EMBL" id="KKN09352.1"/>
    </source>
</evidence>